<evidence type="ECO:0000313" key="2">
    <source>
        <dbReference type="Proteomes" id="UP001064027"/>
    </source>
</evidence>
<sequence>MKEKEKLIIETSIKLFATKGFNATSVQEIVNECDISKGAFYLYFKSKEALLLAIMNYYFTMITDKVNEIENEDLSPYDKFQKQLECQLIEICKHKEFIIMQIRENAMPFNDEIHDLLSEMKMNTHRYYRRRLFGIYGKKIEPYFWDITMMIQGFFHSYLELVMLDKIDLDFSYLSHFILRRTDDLVDGLLKSGDKPVLSFEKLDDLVKDFTSSSRINESTLIHMIQDALEVAEEESIRISLEVIREEIQKDETRPVVIKGMLMNLAEDSSMKHLINALKHFYQIQS</sequence>
<proteinExistence type="predicted"/>
<name>A0ACD4C1Q1_9BACI</name>
<gene>
    <name evidence="1" type="ORF">N5C46_12085</name>
</gene>
<organism evidence="1 2">
    <name type="scientific">Rossellomorea vietnamensis</name>
    <dbReference type="NCBI Taxonomy" id="218284"/>
    <lineage>
        <taxon>Bacteria</taxon>
        <taxon>Bacillati</taxon>
        <taxon>Bacillota</taxon>
        <taxon>Bacilli</taxon>
        <taxon>Bacillales</taxon>
        <taxon>Bacillaceae</taxon>
        <taxon>Rossellomorea</taxon>
    </lineage>
</organism>
<protein>
    <submittedName>
        <fullName evidence="1">TetR/AcrR family transcriptional regulator</fullName>
    </submittedName>
</protein>
<keyword evidence="2" id="KW-1185">Reference proteome</keyword>
<evidence type="ECO:0000313" key="1">
    <source>
        <dbReference type="EMBL" id="UXH42490.1"/>
    </source>
</evidence>
<dbReference type="Proteomes" id="UP001064027">
    <property type="component" value="Chromosome"/>
</dbReference>
<dbReference type="EMBL" id="CP104558">
    <property type="protein sequence ID" value="UXH42490.1"/>
    <property type="molecule type" value="Genomic_DNA"/>
</dbReference>
<accession>A0ACD4C1Q1</accession>
<reference evidence="1" key="1">
    <citation type="submission" date="2022-09" db="EMBL/GenBank/DDBJ databases">
        <title>Complete genome sequence of Rossellomorea vietnamensis strain RL-WG62, a newly isolated PGPR with the potential for plant salinity stress alleviation.</title>
        <authorList>
            <person name="Ren L."/>
            <person name="Wang G."/>
            <person name="Hu H."/>
        </authorList>
    </citation>
    <scope>NUCLEOTIDE SEQUENCE</scope>
    <source>
        <strain evidence="1">RL-WG62</strain>
    </source>
</reference>